<protein>
    <recommendedName>
        <fullName evidence="4">Replication protein</fullName>
    </recommendedName>
</protein>
<evidence type="ECO:0008006" key="4">
    <source>
        <dbReference type="Google" id="ProtNLM"/>
    </source>
</evidence>
<evidence type="ECO:0000313" key="2">
    <source>
        <dbReference type="EMBL" id="MDA7028639.1"/>
    </source>
</evidence>
<proteinExistence type="predicted"/>
<sequence length="330" mass="38375">MDGLLLDEFPLIVIPSLAKEIGLNEAIVIQQVHYWLKSSGKEIEGQKWIYNTYDQWLEQFPFWSKSTLRRIVSSLEESGLLITGNFNKMKADKTKWYSIDYDRLFKMSRGSVQNEQSDCSNWTHESVQNEQSNTRDYTETTSETNNKPKIEKQDISKDDSFQSELESVGLKNTNLSSVEEIEKFTELMIQKETLSVGIKKSILVQYFDCLRLTRTTGKISANVLKNHVEKMSKYNVDQLHYAMWIHVEKYDDRNEKYTLGILRNTDDHEARKGLMKLMNQGGNRKGEQFRKYPKAVGEIESEPCQEAERLEALAREKGLSGKIRDTYCDF</sequence>
<keyword evidence="3" id="KW-1185">Reference proteome</keyword>
<reference evidence="2 3" key="1">
    <citation type="submission" date="2023-01" db="EMBL/GenBank/DDBJ databases">
        <title>Bacillus changyiensis sp. nov., isolated from a coastal deposit.</title>
        <authorList>
            <person name="Xiao G."/>
            <person name="Lai Q."/>
            <person name="Hu Z."/>
            <person name="Shao Z."/>
        </authorList>
    </citation>
    <scope>NUCLEOTIDE SEQUENCE [LARGE SCALE GENOMIC DNA]</scope>
    <source>
        <strain evidence="2 3">CLL-7-23</strain>
    </source>
</reference>
<feature type="region of interest" description="Disordered" evidence="1">
    <location>
        <begin position="116"/>
        <end position="156"/>
    </location>
</feature>
<comment type="caution">
    <text evidence="2">The sequence shown here is derived from an EMBL/GenBank/DDBJ whole genome shotgun (WGS) entry which is preliminary data.</text>
</comment>
<accession>A0ABT4X8N8</accession>
<evidence type="ECO:0000313" key="3">
    <source>
        <dbReference type="Proteomes" id="UP001211894"/>
    </source>
</evidence>
<dbReference type="EMBL" id="JAQKAB010000025">
    <property type="protein sequence ID" value="MDA7028639.1"/>
    <property type="molecule type" value="Genomic_DNA"/>
</dbReference>
<organism evidence="2 3">
    <name type="scientific">Bacillus changyiensis</name>
    <dbReference type="NCBI Taxonomy" id="3004103"/>
    <lineage>
        <taxon>Bacteria</taxon>
        <taxon>Bacillati</taxon>
        <taxon>Bacillota</taxon>
        <taxon>Bacilli</taxon>
        <taxon>Bacillales</taxon>
        <taxon>Bacillaceae</taxon>
        <taxon>Bacillus</taxon>
    </lineage>
</organism>
<feature type="compositionally biased region" description="Basic and acidic residues" evidence="1">
    <location>
        <begin position="146"/>
        <end position="156"/>
    </location>
</feature>
<gene>
    <name evidence="2" type="ORF">PJ311_19080</name>
</gene>
<dbReference type="Proteomes" id="UP001211894">
    <property type="component" value="Unassembled WGS sequence"/>
</dbReference>
<dbReference type="RefSeq" id="WP_271342406.1">
    <property type="nucleotide sequence ID" value="NZ_JAQKAB010000025.1"/>
</dbReference>
<feature type="compositionally biased region" description="Polar residues" evidence="1">
    <location>
        <begin position="116"/>
        <end position="145"/>
    </location>
</feature>
<name>A0ABT4X8N8_9BACI</name>
<evidence type="ECO:0000256" key="1">
    <source>
        <dbReference type="SAM" id="MobiDB-lite"/>
    </source>
</evidence>